<feature type="compositionally biased region" description="Low complexity" evidence="1">
    <location>
        <begin position="421"/>
        <end position="441"/>
    </location>
</feature>
<keyword evidence="2" id="KW-0472">Membrane</keyword>
<proteinExistence type="predicted"/>
<dbReference type="Pfam" id="PF19877">
    <property type="entry name" value="DUF6350"/>
    <property type="match status" value="1"/>
</dbReference>
<dbReference type="RefSeq" id="WP_137450451.1">
    <property type="nucleotide sequence ID" value="NZ_SZZH01000003.1"/>
</dbReference>
<keyword evidence="2" id="KW-1133">Transmembrane helix</keyword>
<feature type="compositionally biased region" description="Acidic residues" evidence="1">
    <location>
        <begin position="512"/>
        <end position="521"/>
    </location>
</feature>
<sequence>MSRQLVEERPTAVDPPDRKRPMEWADLWNAFPAGTWVAAAAAVRGAVVAVTGIVATISLAVVIWAITPQSGDDATAALHAGFAALAAANLLPISIGGVAFRLSPLLLTLLLGVLLASTARRGRFRPTGRAQEAMVTLVGGGVYGLLVLVLTRGFGDEGVVAPGVGPFVVGVLGFAVGTLGRDSACRAWWRAIVPQWVTVAVRATTVGSVALFGGAAALFAVSLGLHFSSALTVGSAIAPDGLDGAGLALLSVVYLPNAVLATLGYSLGAGVHVGPGSYLPWGATPAELPGLPLLAALPTAPGPSAALAALAVPVIAAGLLGWTVVRGGLPTRQDRVLAAVTAAVMSAVVVGLAVFAAGGGVGAGRWADIGSSAPVAAAVVAVGFALVGGAVAALTAVRTVPWRLGRVSSRPAQRRPRTTRRPASAASRSAAAGAGPAVAGTEIADDDQEAVPDDEVASADEATVDGDPTDDTMDENTTDDDESADVAGDAAGIDDADASAEADTDDAHTDEIDTDDTDDADDRPTTPPASDATPPADRG</sequence>
<protein>
    <submittedName>
        <fullName evidence="3">Uncharacterized protein</fullName>
    </submittedName>
</protein>
<feature type="transmembrane region" description="Helical" evidence="2">
    <location>
        <begin position="375"/>
        <end position="397"/>
    </location>
</feature>
<feature type="transmembrane region" description="Helical" evidence="2">
    <location>
        <begin position="337"/>
        <end position="363"/>
    </location>
</feature>
<reference evidence="3 4" key="1">
    <citation type="submission" date="2019-05" db="EMBL/GenBank/DDBJ databases">
        <title>Nakamurella sp. N5BH11, whole genome shotgun sequence.</title>
        <authorList>
            <person name="Tuo L."/>
        </authorList>
    </citation>
    <scope>NUCLEOTIDE SEQUENCE [LARGE SCALE GENOMIC DNA]</scope>
    <source>
        <strain evidence="3 4">N5BH11</strain>
    </source>
</reference>
<feature type="transmembrane region" description="Helical" evidence="2">
    <location>
        <begin position="36"/>
        <end position="66"/>
    </location>
</feature>
<evidence type="ECO:0000313" key="4">
    <source>
        <dbReference type="Proteomes" id="UP000306985"/>
    </source>
</evidence>
<feature type="transmembrane region" description="Helical" evidence="2">
    <location>
        <begin position="245"/>
        <end position="266"/>
    </location>
</feature>
<keyword evidence="4" id="KW-1185">Reference proteome</keyword>
<evidence type="ECO:0000256" key="1">
    <source>
        <dbReference type="SAM" id="MobiDB-lite"/>
    </source>
</evidence>
<feature type="transmembrane region" description="Helical" evidence="2">
    <location>
        <begin position="278"/>
        <end position="299"/>
    </location>
</feature>
<feature type="transmembrane region" description="Helical" evidence="2">
    <location>
        <begin position="305"/>
        <end position="325"/>
    </location>
</feature>
<feature type="transmembrane region" description="Helical" evidence="2">
    <location>
        <begin position="160"/>
        <end position="179"/>
    </location>
</feature>
<gene>
    <name evidence="3" type="ORF">FDO65_14880</name>
</gene>
<feature type="transmembrane region" description="Helical" evidence="2">
    <location>
        <begin position="134"/>
        <end position="154"/>
    </location>
</feature>
<feature type="region of interest" description="Disordered" evidence="1">
    <location>
        <begin position="408"/>
        <end position="539"/>
    </location>
</feature>
<feature type="transmembrane region" description="Helical" evidence="2">
    <location>
        <begin position="199"/>
        <end position="225"/>
    </location>
</feature>
<feature type="compositionally biased region" description="Acidic residues" evidence="1">
    <location>
        <begin position="492"/>
        <end position="504"/>
    </location>
</feature>
<dbReference type="Proteomes" id="UP000306985">
    <property type="component" value="Unassembled WGS sequence"/>
</dbReference>
<dbReference type="EMBL" id="SZZH01000003">
    <property type="protein sequence ID" value="TKV58792.1"/>
    <property type="molecule type" value="Genomic_DNA"/>
</dbReference>
<evidence type="ECO:0000256" key="2">
    <source>
        <dbReference type="SAM" id="Phobius"/>
    </source>
</evidence>
<feature type="compositionally biased region" description="Acidic residues" evidence="1">
    <location>
        <begin position="443"/>
        <end position="484"/>
    </location>
</feature>
<feature type="compositionally biased region" description="Low complexity" evidence="1">
    <location>
        <begin position="528"/>
        <end position="539"/>
    </location>
</feature>
<keyword evidence="2" id="KW-0812">Transmembrane</keyword>
<accession>A0A4U6QFH3</accession>
<dbReference type="InterPro" id="IPR045931">
    <property type="entry name" value="DUF6350"/>
</dbReference>
<comment type="caution">
    <text evidence="3">The sequence shown here is derived from an EMBL/GenBank/DDBJ whole genome shotgun (WGS) entry which is preliminary data.</text>
</comment>
<name>A0A4U6QFH3_9ACTN</name>
<dbReference type="AlphaFoldDB" id="A0A4U6QFH3"/>
<evidence type="ECO:0000313" key="3">
    <source>
        <dbReference type="EMBL" id="TKV58792.1"/>
    </source>
</evidence>
<organism evidence="3 4">
    <name type="scientific">Nakamurella flava</name>
    <dbReference type="NCBI Taxonomy" id="2576308"/>
    <lineage>
        <taxon>Bacteria</taxon>
        <taxon>Bacillati</taxon>
        <taxon>Actinomycetota</taxon>
        <taxon>Actinomycetes</taxon>
        <taxon>Nakamurellales</taxon>
        <taxon>Nakamurellaceae</taxon>
        <taxon>Nakamurella</taxon>
    </lineage>
</organism>